<feature type="signal peptide" evidence="2">
    <location>
        <begin position="1"/>
        <end position="27"/>
    </location>
</feature>
<dbReference type="InterPro" id="IPR036366">
    <property type="entry name" value="PGBDSf"/>
</dbReference>
<dbReference type="OrthoDB" id="8210007at2"/>
<dbReference type="SUPFAM" id="SSF47090">
    <property type="entry name" value="PGBD-like"/>
    <property type="match status" value="1"/>
</dbReference>
<organism evidence="4 5">
    <name type="scientific">Cellulomonas persica</name>
    <dbReference type="NCBI Taxonomy" id="76861"/>
    <lineage>
        <taxon>Bacteria</taxon>
        <taxon>Bacillati</taxon>
        <taxon>Actinomycetota</taxon>
        <taxon>Actinomycetes</taxon>
        <taxon>Micrococcales</taxon>
        <taxon>Cellulomonadaceae</taxon>
        <taxon>Cellulomonas</taxon>
    </lineage>
</organism>
<protein>
    <recommendedName>
        <fullName evidence="3">Peptidoglycan binding-like domain-containing protein</fullName>
    </recommendedName>
</protein>
<evidence type="ECO:0000256" key="1">
    <source>
        <dbReference type="SAM" id="MobiDB-lite"/>
    </source>
</evidence>
<name>A0A510USF7_9CELL</name>
<dbReference type="EMBL" id="BJUA01000004">
    <property type="protein sequence ID" value="GEK17386.1"/>
    <property type="molecule type" value="Genomic_DNA"/>
</dbReference>
<accession>A0A510USF7</accession>
<feature type="domain" description="Peptidoglycan binding-like" evidence="3">
    <location>
        <begin position="67"/>
        <end position="114"/>
    </location>
</feature>
<reference evidence="4 5" key="1">
    <citation type="submission" date="2019-07" db="EMBL/GenBank/DDBJ databases">
        <title>Whole genome shotgun sequence of Cellulomonas persica NBRC 101101.</title>
        <authorList>
            <person name="Hosoyama A."/>
            <person name="Uohara A."/>
            <person name="Ohji S."/>
            <person name="Ichikawa N."/>
        </authorList>
    </citation>
    <scope>NUCLEOTIDE SEQUENCE [LARGE SCALE GENOMIC DNA]</scope>
    <source>
        <strain evidence="4 5">NBRC 101101</strain>
    </source>
</reference>
<gene>
    <name evidence="4" type="ORF">CPE01_11190</name>
</gene>
<dbReference type="Proteomes" id="UP000321386">
    <property type="component" value="Unassembled WGS sequence"/>
</dbReference>
<dbReference type="RefSeq" id="WP_146805654.1">
    <property type="nucleotide sequence ID" value="NZ_BJUA01000004.1"/>
</dbReference>
<dbReference type="InterPro" id="IPR002477">
    <property type="entry name" value="Peptidoglycan-bd-like"/>
</dbReference>
<dbReference type="Gene3D" id="1.10.101.10">
    <property type="entry name" value="PGBD-like superfamily/PGBD"/>
    <property type="match status" value="1"/>
</dbReference>
<dbReference type="InterPro" id="IPR036365">
    <property type="entry name" value="PGBD-like_sf"/>
</dbReference>
<dbReference type="AlphaFoldDB" id="A0A510USF7"/>
<evidence type="ECO:0000313" key="5">
    <source>
        <dbReference type="Proteomes" id="UP000321386"/>
    </source>
</evidence>
<dbReference type="Pfam" id="PF01471">
    <property type="entry name" value="PG_binding_1"/>
    <property type="match status" value="1"/>
</dbReference>
<keyword evidence="5" id="KW-1185">Reference proteome</keyword>
<evidence type="ECO:0000313" key="4">
    <source>
        <dbReference type="EMBL" id="GEK17386.1"/>
    </source>
</evidence>
<evidence type="ECO:0000259" key="3">
    <source>
        <dbReference type="Pfam" id="PF01471"/>
    </source>
</evidence>
<comment type="caution">
    <text evidence="4">The sequence shown here is derived from an EMBL/GenBank/DDBJ whole genome shotgun (WGS) entry which is preliminary data.</text>
</comment>
<feature type="chain" id="PRO_5022084981" description="Peptidoglycan binding-like domain-containing protein" evidence="2">
    <location>
        <begin position="28"/>
        <end position="173"/>
    </location>
</feature>
<evidence type="ECO:0000256" key="2">
    <source>
        <dbReference type="SAM" id="SignalP"/>
    </source>
</evidence>
<proteinExistence type="predicted"/>
<keyword evidence="2" id="KW-0732">Signal</keyword>
<feature type="region of interest" description="Disordered" evidence="1">
    <location>
        <begin position="28"/>
        <end position="52"/>
    </location>
</feature>
<sequence length="173" mass="17872">MRPAGRLAVTVAVAMLTVGVGALPASATPSGSGYVDGDGGSPTNDWAGEGVVNQSTRSRSAAAGLWQALLFSQGYLGSWDDVDCAFGPDTAKATRTFQSDHGLTVDGSVGPQSLGAADDYLRLAPKGSYDQVLAGTGSRTVSFLRVTGNIYAFQYAANSSWLYAAYTNRSTLC</sequence>